<name>A0A9W6LJQ8_9BACT</name>
<dbReference type="Proteomes" id="UP001144297">
    <property type="component" value="Unassembled WGS sequence"/>
</dbReference>
<feature type="domain" description="Transcription regulator HTH AraC N-terminal" evidence="1">
    <location>
        <begin position="40"/>
        <end position="71"/>
    </location>
</feature>
<dbReference type="AlphaFoldDB" id="A0A9W6LJQ8"/>
<evidence type="ECO:0000313" key="3">
    <source>
        <dbReference type="Proteomes" id="UP001144297"/>
    </source>
</evidence>
<proteinExistence type="predicted"/>
<dbReference type="InterPro" id="IPR009594">
    <property type="entry name" value="Tscrpt_reg_HTH_AraC_N"/>
</dbReference>
<dbReference type="Pfam" id="PF06719">
    <property type="entry name" value="AraC_N"/>
    <property type="match status" value="1"/>
</dbReference>
<sequence length="71" mass="8179">MLYKINKKNSESKKINTILNWLRESIFQITSKTESVVTKVPGLRVFRKNEPSEPTSYLHEPSICLVVQGTK</sequence>
<evidence type="ECO:0000313" key="2">
    <source>
        <dbReference type="EMBL" id="GLI52937.1"/>
    </source>
</evidence>
<gene>
    <name evidence="2" type="ORF">TISLANDTSLP1_06300</name>
</gene>
<dbReference type="EMBL" id="BSDX01000001">
    <property type="protein sequence ID" value="GLI52937.1"/>
    <property type="molecule type" value="Genomic_DNA"/>
</dbReference>
<comment type="caution">
    <text evidence="2">The sequence shown here is derived from an EMBL/GenBank/DDBJ whole genome shotgun (WGS) entry which is preliminary data.</text>
</comment>
<reference evidence="2" key="1">
    <citation type="submission" date="2022-12" db="EMBL/GenBank/DDBJ databases">
        <title>Reference genome sequencing for broad-spectrum identification of bacterial and archaeal isolates by mass spectrometry.</title>
        <authorList>
            <person name="Sekiguchi Y."/>
            <person name="Tourlousse D.M."/>
        </authorList>
    </citation>
    <scope>NUCLEOTIDE SEQUENCE</scope>
    <source>
        <strain evidence="2">TSL-P1</strain>
    </source>
</reference>
<keyword evidence="3" id="KW-1185">Reference proteome</keyword>
<organism evidence="2 3">
    <name type="scientific">Thermodesulfovibrio yellowstonii</name>
    <dbReference type="NCBI Taxonomy" id="28262"/>
    <lineage>
        <taxon>Bacteria</taxon>
        <taxon>Pseudomonadati</taxon>
        <taxon>Nitrospirota</taxon>
        <taxon>Thermodesulfovibrionia</taxon>
        <taxon>Thermodesulfovibrionales</taxon>
        <taxon>Thermodesulfovibrionaceae</taxon>
        <taxon>Thermodesulfovibrio</taxon>
    </lineage>
</organism>
<accession>A0A9W6LJQ8</accession>
<protein>
    <recommendedName>
        <fullName evidence="1">Transcription regulator HTH AraC N-terminal domain-containing protein</fullName>
    </recommendedName>
</protein>
<evidence type="ECO:0000259" key="1">
    <source>
        <dbReference type="Pfam" id="PF06719"/>
    </source>
</evidence>